<feature type="non-terminal residue" evidence="1">
    <location>
        <position position="141"/>
    </location>
</feature>
<reference evidence="1" key="1">
    <citation type="submission" date="2023-10" db="EMBL/GenBank/DDBJ databases">
        <title>Genome assembly of Pristionchus species.</title>
        <authorList>
            <person name="Yoshida K."/>
            <person name="Sommer R.J."/>
        </authorList>
    </citation>
    <scope>NUCLEOTIDE SEQUENCE</scope>
    <source>
        <strain evidence="1">RS5133</strain>
    </source>
</reference>
<comment type="caution">
    <text evidence="1">The sequence shown here is derived from an EMBL/GenBank/DDBJ whole genome shotgun (WGS) entry which is preliminary data.</text>
</comment>
<sequence length="141" mass="15019">KHNNNLELIEALLCSGSLGNLEDVEVDGLCKSPALTSGNNVTELDVPESGRAVNRHVLVSPLITTILLHKVQIISSDDDCPIHLHLDDDTGKKTSTDGNTTGKGALLVDVGSVYSLKRSLEPKSNIANVAERLARLLANSE</sequence>
<keyword evidence="2" id="KW-1185">Reference proteome</keyword>
<protein>
    <submittedName>
        <fullName evidence="1">Uncharacterized protein</fullName>
    </submittedName>
</protein>
<accession>A0AAV5VZM6</accession>
<dbReference type="Proteomes" id="UP001432322">
    <property type="component" value="Unassembled WGS sequence"/>
</dbReference>
<dbReference type="AlphaFoldDB" id="A0AAV5VZM6"/>
<organism evidence="1 2">
    <name type="scientific">Pristionchus fissidentatus</name>
    <dbReference type="NCBI Taxonomy" id="1538716"/>
    <lineage>
        <taxon>Eukaryota</taxon>
        <taxon>Metazoa</taxon>
        <taxon>Ecdysozoa</taxon>
        <taxon>Nematoda</taxon>
        <taxon>Chromadorea</taxon>
        <taxon>Rhabditida</taxon>
        <taxon>Rhabditina</taxon>
        <taxon>Diplogasteromorpha</taxon>
        <taxon>Diplogasteroidea</taxon>
        <taxon>Neodiplogasteridae</taxon>
        <taxon>Pristionchus</taxon>
    </lineage>
</organism>
<evidence type="ECO:0000313" key="2">
    <source>
        <dbReference type="Proteomes" id="UP001432322"/>
    </source>
</evidence>
<gene>
    <name evidence="1" type="ORF">PFISCL1PPCAC_15494</name>
</gene>
<proteinExistence type="predicted"/>
<name>A0AAV5VZM6_9BILA</name>
<feature type="non-terminal residue" evidence="1">
    <location>
        <position position="1"/>
    </location>
</feature>
<dbReference type="EMBL" id="BTSY01000004">
    <property type="protein sequence ID" value="GMT24197.1"/>
    <property type="molecule type" value="Genomic_DNA"/>
</dbReference>
<evidence type="ECO:0000313" key="1">
    <source>
        <dbReference type="EMBL" id="GMT24197.1"/>
    </source>
</evidence>